<comment type="similarity">
    <text evidence="7">Belongs to the TPP enzyme family. MenD subfamily.</text>
</comment>
<evidence type="ECO:0000256" key="7">
    <source>
        <dbReference type="HAMAP-Rule" id="MF_01659"/>
    </source>
</evidence>
<evidence type="ECO:0000259" key="8">
    <source>
        <dbReference type="Pfam" id="PF02776"/>
    </source>
</evidence>
<evidence type="ECO:0000256" key="4">
    <source>
        <dbReference type="ARBA" id="ARBA00022842"/>
    </source>
</evidence>
<comment type="pathway">
    <text evidence="7">Quinol/quinone metabolism; menaquinone biosynthesis.</text>
</comment>
<comment type="cofactor">
    <cofactor evidence="7">
        <name>Mg(2+)</name>
        <dbReference type="ChEBI" id="CHEBI:18420"/>
    </cofactor>
    <cofactor evidence="7">
        <name>Mn(2+)</name>
        <dbReference type="ChEBI" id="CHEBI:29035"/>
    </cofactor>
</comment>
<reference evidence="9 10" key="1">
    <citation type="submission" date="2018-05" db="EMBL/GenBank/DDBJ databases">
        <title>Genomic Encyclopedia of Type Strains, Phase IV (KMG-IV): sequencing the most valuable type-strain genomes for metagenomic binning, comparative biology and taxonomic classification.</title>
        <authorList>
            <person name="Goeker M."/>
        </authorList>
    </citation>
    <scope>NUCLEOTIDE SEQUENCE [LARGE SCALE GENOMIC DNA]</scope>
    <source>
        <strain evidence="9 10">DSM 100333</strain>
    </source>
</reference>
<evidence type="ECO:0000256" key="5">
    <source>
        <dbReference type="ARBA" id="ARBA00023052"/>
    </source>
</evidence>
<keyword evidence="1 7" id="KW-0474">Menaquinone biosynthesis</keyword>
<evidence type="ECO:0000256" key="6">
    <source>
        <dbReference type="ARBA" id="ARBA00023211"/>
    </source>
</evidence>
<dbReference type="PANTHER" id="PTHR42916">
    <property type="entry name" value="2-SUCCINYL-5-ENOLPYRUVYL-6-HYDROXY-3-CYCLOHEXENE-1-CARBOXYLATE SYNTHASE"/>
    <property type="match status" value="1"/>
</dbReference>
<accession>A0A2U0U7M9</accession>
<comment type="catalytic activity">
    <reaction evidence="7">
        <text>isochorismate + 2-oxoglutarate + H(+) = 5-enolpyruvoyl-6-hydroxy-2-succinyl-cyclohex-3-ene-1-carboxylate + CO2</text>
        <dbReference type="Rhea" id="RHEA:25593"/>
        <dbReference type="ChEBI" id="CHEBI:15378"/>
        <dbReference type="ChEBI" id="CHEBI:16526"/>
        <dbReference type="ChEBI" id="CHEBI:16810"/>
        <dbReference type="ChEBI" id="CHEBI:29780"/>
        <dbReference type="ChEBI" id="CHEBI:58818"/>
        <dbReference type="EC" id="2.2.1.9"/>
    </reaction>
</comment>
<comment type="subunit">
    <text evidence="7">Homodimer.</text>
</comment>
<dbReference type="PIRSF" id="PIRSF004983">
    <property type="entry name" value="MenD"/>
    <property type="match status" value="1"/>
</dbReference>
<dbReference type="InterPro" id="IPR004433">
    <property type="entry name" value="MenaQ_synth_MenD"/>
</dbReference>
<name>A0A2U0U7M9_9BACT</name>
<dbReference type="NCBIfam" id="TIGR00173">
    <property type="entry name" value="menD"/>
    <property type="match status" value="1"/>
</dbReference>
<organism evidence="9 10">
    <name type="scientific">Hallella colorans</name>
    <dbReference type="NCBI Taxonomy" id="1703337"/>
    <lineage>
        <taxon>Bacteria</taxon>
        <taxon>Pseudomonadati</taxon>
        <taxon>Bacteroidota</taxon>
        <taxon>Bacteroidia</taxon>
        <taxon>Bacteroidales</taxon>
        <taxon>Prevotellaceae</taxon>
        <taxon>Hallella</taxon>
    </lineage>
</organism>
<dbReference type="GO" id="GO:0000287">
    <property type="term" value="F:magnesium ion binding"/>
    <property type="evidence" value="ECO:0007669"/>
    <property type="project" value="UniProtKB-UniRule"/>
</dbReference>
<comment type="caution">
    <text evidence="9">The sequence shown here is derived from an EMBL/GenBank/DDBJ whole genome shotgun (WGS) entry which is preliminary data.</text>
</comment>
<dbReference type="OrthoDB" id="9791859at2"/>
<evidence type="ECO:0000256" key="1">
    <source>
        <dbReference type="ARBA" id="ARBA00022428"/>
    </source>
</evidence>
<evidence type="ECO:0000313" key="10">
    <source>
        <dbReference type="Proteomes" id="UP000245870"/>
    </source>
</evidence>
<gene>
    <name evidence="7" type="primary">menD</name>
    <name evidence="9" type="ORF">C7379_11052</name>
</gene>
<comment type="pathway">
    <text evidence="7">Quinol/quinone metabolism; 1,4-dihydroxy-2-naphthoate biosynthesis; 1,4-dihydroxy-2-naphthoate from chorismate: step 2/7.</text>
</comment>
<proteinExistence type="inferred from homology"/>
<dbReference type="HAMAP" id="MF_01659">
    <property type="entry name" value="MenD"/>
    <property type="match status" value="1"/>
</dbReference>
<dbReference type="UniPathway" id="UPA00079"/>
<feature type="domain" description="Thiamine pyrophosphate enzyme N-terminal TPP-binding" evidence="8">
    <location>
        <begin position="10"/>
        <end position="115"/>
    </location>
</feature>
<dbReference type="Gene3D" id="3.40.50.970">
    <property type="match status" value="2"/>
</dbReference>
<keyword evidence="6 7" id="KW-0464">Manganese</keyword>
<dbReference type="GO" id="GO:0030976">
    <property type="term" value="F:thiamine pyrophosphate binding"/>
    <property type="evidence" value="ECO:0007669"/>
    <property type="project" value="UniProtKB-UniRule"/>
</dbReference>
<keyword evidence="3 7" id="KW-0479">Metal-binding</keyword>
<dbReference type="EMBL" id="QENY01000010">
    <property type="protein sequence ID" value="PVX53627.1"/>
    <property type="molecule type" value="Genomic_DNA"/>
</dbReference>
<keyword evidence="5 7" id="KW-0786">Thiamine pyrophosphate</keyword>
<keyword evidence="4 7" id="KW-0460">Magnesium</keyword>
<evidence type="ECO:0000313" key="9">
    <source>
        <dbReference type="EMBL" id="PVX53627.1"/>
    </source>
</evidence>
<keyword evidence="10" id="KW-1185">Reference proteome</keyword>
<dbReference type="Pfam" id="PF02776">
    <property type="entry name" value="TPP_enzyme_N"/>
    <property type="match status" value="1"/>
</dbReference>
<dbReference type="Proteomes" id="UP000245870">
    <property type="component" value="Unassembled WGS sequence"/>
</dbReference>
<dbReference type="InterPro" id="IPR012001">
    <property type="entry name" value="Thiamin_PyroP_enz_TPP-bd_dom"/>
</dbReference>
<comment type="function">
    <text evidence="7">Catalyzes the thiamine diphosphate-dependent decarboxylation of 2-oxoglutarate and the subsequent addition of the resulting succinic semialdehyde-thiamine pyrophosphate anion to isochorismate to yield 2-succinyl-5-enolpyruvyl-6-hydroxy-3-cyclohexene-1-carboxylate (SEPHCHC).</text>
</comment>
<dbReference type="GO" id="GO:0009234">
    <property type="term" value="P:menaquinone biosynthetic process"/>
    <property type="evidence" value="ECO:0007669"/>
    <property type="project" value="UniProtKB-UniRule"/>
</dbReference>
<keyword evidence="2 7" id="KW-0808">Transferase</keyword>
<dbReference type="InterPro" id="IPR029061">
    <property type="entry name" value="THDP-binding"/>
</dbReference>
<dbReference type="GO" id="GO:0070204">
    <property type="term" value="F:2-succinyl-5-enolpyruvyl-6-hydroxy-3-cyclohexene-1-carboxylic-acid synthase activity"/>
    <property type="evidence" value="ECO:0007669"/>
    <property type="project" value="UniProtKB-UniRule"/>
</dbReference>
<dbReference type="EC" id="2.2.1.9" evidence="7"/>
<sequence>MYSSKENVNILTALLQQWGVVHAVVCPGSRNAPIVHNLKACGSITCYPVTDERSAGFFALGLSQVADEPVVVCVTSGSALLNVAPAAAEALYQRRKLIIISADRPASMIGQLQGQTMHQPTTLTHFVRKAVNLPEPHDDTEHWYCNRLVNEALIELERGDGGPVHINVPISEPLFDFSAKHLPTERVMHLHEPQCDIGALAEVVSCFAKAKRPMIVIGQSKYEDFIGVDDSFRTLGDYCALIVEQLGNAIDPEPYFIDETLIKAECDEEKFLPDVIVFMGGNIVSKRLRLFLRKAKDARTFIVNKDGAARDIFMHATDIVQASTTDMLEALATTIKGASTTPYNNLWMTYMQRCCDRLDSFDPCFSQMSAVRDFCAITNSLECECHFANSTSVRLGMAYLFRYMFVNRGMNGIEGSLSTAVGYACGIDCLVFCVIGDLSFFYDQNALWNNNLTSNLRILLLNNGEGAIFRGLPGLADSPASEQEICGAHVTSAEGICEQNNVRYFSARNTRELRDGLEELIDEDCPLPVLLEVFTNAETDAKVLYDYLYAEKKQAN</sequence>
<dbReference type="CDD" id="cd07037">
    <property type="entry name" value="TPP_PYR_MenD"/>
    <property type="match status" value="1"/>
</dbReference>
<comment type="cofactor">
    <cofactor evidence="7">
        <name>thiamine diphosphate</name>
        <dbReference type="ChEBI" id="CHEBI:58937"/>
    </cofactor>
    <text evidence="7">Binds 1 thiamine pyrophosphate per subunit.</text>
</comment>
<dbReference type="Gene3D" id="3.40.50.1220">
    <property type="entry name" value="TPP-binding domain"/>
    <property type="match status" value="1"/>
</dbReference>
<dbReference type="SUPFAM" id="SSF52467">
    <property type="entry name" value="DHS-like NAD/FAD-binding domain"/>
    <property type="match status" value="1"/>
</dbReference>
<dbReference type="SUPFAM" id="SSF52518">
    <property type="entry name" value="Thiamin diphosphate-binding fold (THDP-binding)"/>
    <property type="match status" value="2"/>
</dbReference>
<evidence type="ECO:0000256" key="3">
    <source>
        <dbReference type="ARBA" id="ARBA00022723"/>
    </source>
</evidence>
<dbReference type="PANTHER" id="PTHR42916:SF1">
    <property type="entry name" value="PROTEIN PHYLLO, CHLOROPLASTIC"/>
    <property type="match status" value="1"/>
</dbReference>
<dbReference type="GO" id="GO:0030145">
    <property type="term" value="F:manganese ion binding"/>
    <property type="evidence" value="ECO:0007669"/>
    <property type="project" value="UniProtKB-UniRule"/>
</dbReference>
<dbReference type="UniPathway" id="UPA01057">
    <property type="reaction ID" value="UER00164"/>
</dbReference>
<protein>
    <recommendedName>
        <fullName evidence="7">2-succinyl-5-enolpyruvyl-6-hydroxy-3-cyclohexene-1-carboxylate synthase</fullName>
        <shortName evidence="7">SEPHCHC synthase</shortName>
        <ecNumber evidence="7">2.2.1.9</ecNumber>
    </recommendedName>
    <alternativeName>
        <fullName evidence="7">Menaquinone biosynthesis protein MenD</fullName>
    </alternativeName>
</protein>
<dbReference type="AlphaFoldDB" id="A0A2U0U7M9"/>
<evidence type="ECO:0000256" key="2">
    <source>
        <dbReference type="ARBA" id="ARBA00022679"/>
    </source>
</evidence>
<dbReference type="InterPro" id="IPR029035">
    <property type="entry name" value="DHS-like_NAD/FAD-binding_dom"/>
</dbReference>